<dbReference type="Gene3D" id="3.30.1330.130">
    <property type="match status" value="1"/>
</dbReference>
<dbReference type="InterPro" id="IPR003814">
    <property type="entry name" value="FmdEsu_dom"/>
</dbReference>
<proteinExistence type="predicted"/>
<dbReference type="Proteomes" id="UP000798488">
    <property type="component" value="Unassembled WGS sequence"/>
</dbReference>
<dbReference type="SUPFAM" id="SSF143555">
    <property type="entry name" value="FwdE-like"/>
    <property type="match status" value="1"/>
</dbReference>
<dbReference type="RefSeq" id="WP_161822413.1">
    <property type="nucleotide sequence ID" value="NZ_LSRS01000005.1"/>
</dbReference>
<accession>A0A9D2WNM4</accession>
<organism evidence="2 3">
    <name type="scientific">Sporotomaculum syntrophicum</name>
    <dbReference type="NCBI Taxonomy" id="182264"/>
    <lineage>
        <taxon>Bacteria</taxon>
        <taxon>Bacillati</taxon>
        <taxon>Bacillota</taxon>
        <taxon>Clostridia</taxon>
        <taxon>Eubacteriales</taxon>
        <taxon>Desulfallaceae</taxon>
        <taxon>Sporotomaculum</taxon>
    </lineage>
</organism>
<dbReference type="Pfam" id="PF02663">
    <property type="entry name" value="FmdE"/>
    <property type="match status" value="1"/>
</dbReference>
<dbReference type="EMBL" id="LSRS01000005">
    <property type="protein sequence ID" value="KAF1084305.1"/>
    <property type="molecule type" value="Genomic_DNA"/>
</dbReference>
<dbReference type="PANTHER" id="PTHR39418:SF1">
    <property type="entry name" value="DEHYDROGENASE"/>
    <property type="match status" value="1"/>
</dbReference>
<sequence>MLDQDAWAKTVAFHGHICPGIVVGFRASMKVLELLGCPGKLIGESHFAIVENDVCGVDGVQLITGCTLGNDSLIIENQGKFAFAWVDKKTGEGYRLLLKVPVWLSNEPIELHQKVKLGTAIAEEKSQFISLRNQRGLDIMALSDAELFQIEAIVRKIPGKPRLHPFIQCARCHEYFMAPWVHTIDNETVCSGCATALVQA</sequence>
<comment type="caution">
    <text evidence="2">The sequence shown here is derived from an EMBL/GenBank/DDBJ whole genome shotgun (WGS) entry which is preliminary data.</text>
</comment>
<dbReference type="InterPro" id="IPR026328">
    <property type="entry name" value="FmdE"/>
</dbReference>
<dbReference type="PIRSF" id="PIRSF006578">
    <property type="entry name" value="FwdE"/>
    <property type="match status" value="1"/>
</dbReference>
<dbReference type="AlphaFoldDB" id="A0A9D2WNM4"/>
<reference evidence="2" key="1">
    <citation type="submission" date="2016-02" db="EMBL/GenBank/DDBJ databases">
        <title>Draft Genome Sequence of Sporotomaculum syntrophicum Strain FB, a Syntrophic Benzoate Degrader.</title>
        <authorList>
            <person name="Nobu M.K."/>
            <person name="Narihiro T."/>
            <person name="Qiu Y.-L."/>
            <person name="Ohashi A."/>
            <person name="Liu W.-T."/>
            <person name="Yuji S."/>
        </authorList>
    </citation>
    <scope>NUCLEOTIDE SEQUENCE</scope>
    <source>
        <strain evidence="2">FB</strain>
    </source>
</reference>
<evidence type="ECO:0000313" key="3">
    <source>
        <dbReference type="Proteomes" id="UP000798488"/>
    </source>
</evidence>
<feature type="domain" description="Formylmethanofuran dehydrogenase subunit E" evidence="1">
    <location>
        <begin position="13"/>
        <end position="149"/>
    </location>
</feature>
<evidence type="ECO:0000259" key="1">
    <source>
        <dbReference type="Pfam" id="PF02663"/>
    </source>
</evidence>
<dbReference type="OrthoDB" id="9804309at2"/>
<evidence type="ECO:0000313" key="2">
    <source>
        <dbReference type="EMBL" id="KAF1084305.1"/>
    </source>
</evidence>
<protein>
    <submittedName>
        <fullName evidence="2">FmdE, Molybdenum formylmethanofuran dehydrogenase operon</fullName>
    </submittedName>
</protein>
<keyword evidence="3" id="KW-1185">Reference proteome</keyword>
<dbReference type="PANTHER" id="PTHR39418">
    <property type="entry name" value="DEHYDROGENASE-RELATED"/>
    <property type="match status" value="1"/>
</dbReference>
<dbReference type="InterPro" id="IPR053194">
    <property type="entry name" value="tRNA_methyltr_O"/>
</dbReference>
<name>A0A9D2WNM4_9FIRM</name>
<gene>
    <name evidence="2" type="ORF">SPSYN_02081</name>
</gene>